<evidence type="ECO:0000256" key="3">
    <source>
        <dbReference type="ARBA" id="ARBA00022454"/>
    </source>
</evidence>
<accession>G4T7N8</accession>
<dbReference type="GO" id="GO:0000796">
    <property type="term" value="C:condensin complex"/>
    <property type="evidence" value="ECO:0007669"/>
    <property type="project" value="InterPro"/>
</dbReference>
<keyword evidence="5" id="KW-0498">Mitosis</keyword>
<dbReference type="STRING" id="1109443.G4T7N8"/>
<evidence type="ECO:0000259" key="9">
    <source>
        <dbReference type="Pfam" id="PF12719"/>
    </source>
</evidence>
<feature type="domain" description="Nuclear condensin complex subunit 3 C-terminal" evidence="9">
    <location>
        <begin position="672"/>
        <end position="925"/>
    </location>
</feature>
<dbReference type="InterPro" id="IPR027165">
    <property type="entry name" value="CND3"/>
</dbReference>
<keyword evidence="11" id="KW-1185">Reference proteome</keyword>
<comment type="subcellular location">
    <subcellularLocation>
        <location evidence="1">Chromosome</location>
    </subcellularLocation>
</comment>
<dbReference type="HOGENOM" id="CLU_004446_1_0_1"/>
<gene>
    <name evidence="10" type="ORF">PIIN_01131</name>
</gene>
<reference evidence="10 11" key="1">
    <citation type="journal article" date="2011" name="PLoS Pathog.">
        <title>Endophytic Life Strategies Decoded by Genome and Transcriptome Analyses of the Mutualistic Root Symbiont Piriformospora indica.</title>
        <authorList>
            <person name="Zuccaro A."/>
            <person name="Lahrmann U."/>
            <person name="Guldener U."/>
            <person name="Langen G."/>
            <person name="Pfiffi S."/>
            <person name="Biedenkopf D."/>
            <person name="Wong P."/>
            <person name="Samans B."/>
            <person name="Grimm C."/>
            <person name="Basiewicz M."/>
            <person name="Murat C."/>
            <person name="Martin F."/>
            <person name="Kogel K.H."/>
        </authorList>
    </citation>
    <scope>NUCLEOTIDE SEQUENCE [LARGE SCALE GENOMIC DNA]</scope>
    <source>
        <strain evidence="10 11">DSM 11827</strain>
    </source>
</reference>
<evidence type="ECO:0000256" key="2">
    <source>
        <dbReference type="ARBA" id="ARBA00006533"/>
    </source>
</evidence>
<dbReference type="Pfam" id="PF12719">
    <property type="entry name" value="Cnd3"/>
    <property type="match status" value="1"/>
</dbReference>
<dbReference type="GO" id="GO:0000793">
    <property type="term" value="C:condensed chromosome"/>
    <property type="evidence" value="ECO:0007669"/>
    <property type="project" value="TreeGrafter"/>
</dbReference>
<evidence type="ECO:0000313" key="11">
    <source>
        <dbReference type="Proteomes" id="UP000007148"/>
    </source>
</evidence>
<evidence type="ECO:0000256" key="6">
    <source>
        <dbReference type="ARBA" id="ARBA00023067"/>
    </source>
</evidence>
<proteinExistence type="inferred from homology"/>
<dbReference type="AlphaFoldDB" id="G4T7N8"/>
<dbReference type="eggNOG" id="KOG2025">
    <property type="taxonomic scope" value="Eukaryota"/>
</dbReference>
<evidence type="ECO:0000313" key="10">
    <source>
        <dbReference type="EMBL" id="CCA67298.1"/>
    </source>
</evidence>
<dbReference type="GO" id="GO:0007076">
    <property type="term" value="P:mitotic chromosome condensation"/>
    <property type="evidence" value="ECO:0007669"/>
    <property type="project" value="InterPro"/>
</dbReference>
<dbReference type="PANTHER" id="PTHR14418:SF5">
    <property type="entry name" value="CONDENSIN COMPLEX SUBUNIT 3"/>
    <property type="match status" value="1"/>
</dbReference>
<comment type="caution">
    <text evidence="10">The sequence shown here is derived from an EMBL/GenBank/DDBJ whole genome shotgun (WGS) entry which is preliminary data.</text>
</comment>
<dbReference type="OrthoDB" id="27187at2759"/>
<dbReference type="InterPro" id="IPR016024">
    <property type="entry name" value="ARM-type_fold"/>
</dbReference>
<feature type="compositionally biased region" description="Basic and acidic residues" evidence="8">
    <location>
        <begin position="586"/>
        <end position="595"/>
    </location>
</feature>
<comment type="similarity">
    <text evidence="2">Belongs to the CND3 (condensin subunit 3) family.</text>
</comment>
<keyword evidence="7" id="KW-0131">Cell cycle</keyword>
<dbReference type="Proteomes" id="UP000007148">
    <property type="component" value="Unassembled WGS sequence"/>
</dbReference>
<organism evidence="10 11">
    <name type="scientific">Serendipita indica (strain DSM 11827)</name>
    <name type="common">Root endophyte fungus</name>
    <name type="synonym">Piriformospora indica</name>
    <dbReference type="NCBI Taxonomy" id="1109443"/>
    <lineage>
        <taxon>Eukaryota</taxon>
        <taxon>Fungi</taxon>
        <taxon>Dikarya</taxon>
        <taxon>Basidiomycota</taxon>
        <taxon>Agaricomycotina</taxon>
        <taxon>Agaricomycetes</taxon>
        <taxon>Sebacinales</taxon>
        <taxon>Serendipitaceae</taxon>
        <taxon>Serendipita</taxon>
    </lineage>
</organism>
<evidence type="ECO:0000256" key="7">
    <source>
        <dbReference type="ARBA" id="ARBA00023306"/>
    </source>
</evidence>
<keyword evidence="4" id="KW-0132">Cell division</keyword>
<name>G4T7N8_SERID</name>
<evidence type="ECO:0000256" key="8">
    <source>
        <dbReference type="SAM" id="MobiDB-lite"/>
    </source>
</evidence>
<sequence>MNPTTVALGYRTNMGSRSKKGSNNLNLNTLHDTIASLFQIAQNSNATHKRCVNALCQLHTDSSSITEARRPKGDDNGDELVVLVGEKSFNRAFWAVLLCVLDVKRGFVQADRIIRFVGLFVGSLLMLRHETEGEEQESPADRFFERLVARILPGCAAKDKTVRYRCTQLLSEILRNTSSLDEELYDQVRLVLLQRANDREWMIRAVACIGIGVLAQGEGSSDDSVSTLASILQDICQYDVHPQVRIAALPGIALPLNISTLPELLKRSRDTDKAVRKIVFRVLRKVPVRSLSVAQRSTIVRNGMGDRESSVRSEASKLLAVWALGCTPPAESKSSKPSAAGALKVDLHEFVDLFDLWDGEVAEEAVKALIYHHPDIFEGFDISQPEWWFSLSPSKAVLARIFTQLVNLSTREASKWDEDLENSQTRTFAPPCRDHFLLSPSKHIDSLPVLSLQAITIQSTFNFLALCAQALISTDEMPEMPGTNREDLEEKMDDCIFSLGELLKMTTELLHSSTADEIGKRKVNTLILHMLAHAYFPNTLLSPAIQLLKAASDTPLQFTEAIIQPILDDVIQEQRRKDTDVSKRYTLDVNRRESPDPYDETSSSSEDEASVIEISEADKIRTTFLRLCIINEALRSIIWPSPDHESLHLLQRHLVRPSLAIYAENPNAPLSVKSKIFEEALTCLGLIAAASEALALNALSFCVRGAMGAVPPFHAPRVLDCLFDILVTHPQTVALTFSGVIKEIPAELASMPFLPTILVKSLQSGDENVQAKATLGVCKLHLTRIWCSEELLEALILLYFVPDTIDNQALRQCLAYFFPAFCYSSSRSQVIFSKVIIGAFLKLCPILQELGEQEVQSPDLHRVISVLIELCDPSNLTDVTKLEQNTTVYLASSLLTTVTDLLSDEAANHPALGGVIPLCQALNQLSLSDVESAHVQELLSSTSNILSSHTPTDKKVFKILTLFEAKLRKLLSQRDIFENGRDPRRHSWQARNEKRKRGEGSEEDSAENKKRSRRRYEFNHHSLMQNDPPASVDPDEQSSWNKSGFQGKPKARLRSAMYGSDSGHSTDDPSIGLAATVSRKKRKHDPICAD</sequence>
<evidence type="ECO:0000256" key="5">
    <source>
        <dbReference type="ARBA" id="ARBA00022776"/>
    </source>
</evidence>
<dbReference type="InParanoid" id="G4T7N8"/>
<dbReference type="InterPro" id="IPR011989">
    <property type="entry name" value="ARM-like"/>
</dbReference>
<keyword evidence="6" id="KW-0226">DNA condensation</keyword>
<dbReference type="Gene3D" id="1.25.10.10">
    <property type="entry name" value="Leucine-rich Repeat Variant"/>
    <property type="match status" value="1"/>
</dbReference>
<feature type="region of interest" description="Disordered" evidence="8">
    <location>
        <begin position="982"/>
        <end position="1090"/>
    </location>
</feature>
<dbReference type="GO" id="GO:0051301">
    <property type="term" value="P:cell division"/>
    <property type="evidence" value="ECO:0007669"/>
    <property type="project" value="UniProtKB-KW"/>
</dbReference>
<feature type="region of interest" description="Disordered" evidence="8">
    <location>
        <begin position="586"/>
        <end position="609"/>
    </location>
</feature>
<protein>
    <submittedName>
        <fullName evidence="10">Related to mitotic chromosome condensation-related protein, putative-Cryptococcus neoformans</fullName>
    </submittedName>
</protein>
<dbReference type="PANTHER" id="PTHR14418">
    <property type="entry name" value="CONDENSIN COMPLEX SUBUNIT 3-RELATED"/>
    <property type="match status" value="1"/>
</dbReference>
<feature type="compositionally biased region" description="Basic residues" evidence="8">
    <location>
        <begin position="983"/>
        <end position="997"/>
    </location>
</feature>
<dbReference type="SUPFAM" id="SSF48371">
    <property type="entry name" value="ARM repeat"/>
    <property type="match status" value="1"/>
</dbReference>
<evidence type="ECO:0000256" key="1">
    <source>
        <dbReference type="ARBA" id="ARBA00004286"/>
    </source>
</evidence>
<keyword evidence="3" id="KW-0158">Chromosome</keyword>
<dbReference type="EMBL" id="CAFZ01000012">
    <property type="protein sequence ID" value="CCA67298.1"/>
    <property type="molecule type" value="Genomic_DNA"/>
</dbReference>
<evidence type="ECO:0000256" key="4">
    <source>
        <dbReference type="ARBA" id="ARBA00022618"/>
    </source>
</evidence>
<dbReference type="InterPro" id="IPR025977">
    <property type="entry name" value="Cnd3_C"/>
</dbReference>